<dbReference type="InterPro" id="IPR051540">
    <property type="entry name" value="S-2-haloacid_dehalogenase"/>
</dbReference>
<dbReference type="NCBIfam" id="TIGR01428">
    <property type="entry name" value="HAD_type_II"/>
    <property type="match status" value="1"/>
</dbReference>
<accession>A0ABY5GVV3</accession>
<dbReference type="SFLD" id="SFLDS00003">
    <property type="entry name" value="Haloacid_Dehalogenase"/>
    <property type="match status" value="1"/>
</dbReference>
<dbReference type="Proteomes" id="UP001059950">
    <property type="component" value="Chromosome"/>
</dbReference>
<keyword evidence="5" id="KW-1185">Reference proteome</keyword>
<evidence type="ECO:0000313" key="4">
    <source>
        <dbReference type="EMBL" id="UTW04126.1"/>
    </source>
</evidence>
<dbReference type="InterPro" id="IPR006328">
    <property type="entry name" value="2-HAD"/>
</dbReference>
<dbReference type="EMBL" id="CP073344">
    <property type="protein sequence ID" value="UTW04126.1"/>
    <property type="molecule type" value="Genomic_DNA"/>
</dbReference>
<dbReference type="Pfam" id="PF00702">
    <property type="entry name" value="Hydrolase"/>
    <property type="match status" value="1"/>
</dbReference>
<name>A0ABY5GVV3_9GAMM</name>
<evidence type="ECO:0000313" key="5">
    <source>
        <dbReference type="Proteomes" id="UP001059950"/>
    </source>
</evidence>
<dbReference type="InterPro" id="IPR006439">
    <property type="entry name" value="HAD-SF_hydro_IA"/>
</dbReference>
<dbReference type="PANTHER" id="PTHR43316">
    <property type="entry name" value="HYDROLASE, HALOACID DELAHOGENASE-RELATED"/>
    <property type="match status" value="1"/>
</dbReference>
<dbReference type="Gene3D" id="1.10.150.240">
    <property type="entry name" value="Putative phosphatase, domain 2"/>
    <property type="match status" value="1"/>
</dbReference>
<dbReference type="Gene3D" id="3.40.50.1000">
    <property type="entry name" value="HAD superfamily/HAD-like"/>
    <property type="match status" value="1"/>
</dbReference>
<evidence type="ECO:0000256" key="2">
    <source>
        <dbReference type="ARBA" id="ARBA00022801"/>
    </source>
</evidence>
<evidence type="ECO:0000256" key="3">
    <source>
        <dbReference type="RuleBase" id="RU368077"/>
    </source>
</evidence>
<dbReference type="SFLD" id="SFLDG01129">
    <property type="entry name" value="C1.5:_HAD__Beta-PGM__Phosphata"/>
    <property type="match status" value="1"/>
</dbReference>
<organism evidence="4 5">
    <name type="scientific">Amphritea atlantica</name>
    <dbReference type="NCBI Taxonomy" id="355243"/>
    <lineage>
        <taxon>Bacteria</taxon>
        <taxon>Pseudomonadati</taxon>
        <taxon>Pseudomonadota</taxon>
        <taxon>Gammaproteobacteria</taxon>
        <taxon>Oceanospirillales</taxon>
        <taxon>Oceanospirillaceae</taxon>
        <taxon>Amphritea</taxon>
    </lineage>
</organism>
<dbReference type="InterPro" id="IPR023198">
    <property type="entry name" value="PGP-like_dom2"/>
</dbReference>
<sequence>MRSQTFAFDVYGTLVDPLEMSQHLQMMVGDKADSLSKLWREKQVEYAFRRGLMGRYEPFNVCTQQALAYALKVTDLVLTAEQQAFLMAQYQQLEAYADVIPAIQSLRAQGHCCVAFSNGPADKVKALLGNAAVLELLDDVISVDEIQRYKPDPAVYLHLLKRCGSQSGNTWLISSNSWDVIGAKHAGLNAAWIQRSPAAVFDFWDVQPDKSVTSLQSLAEEFSINNIIES</sequence>
<dbReference type="InterPro" id="IPR023214">
    <property type="entry name" value="HAD_sf"/>
</dbReference>
<dbReference type="PRINTS" id="PR00413">
    <property type="entry name" value="HADHALOGNASE"/>
</dbReference>
<dbReference type="SUPFAM" id="SSF56784">
    <property type="entry name" value="HAD-like"/>
    <property type="match status" value="1"/>
</dbReference>
<evidence type="ECO:0000256" key="1">
    <source>
        <dbReference type="ARBA" id="ARBA00008106"/>
    </source>
</evidence>
<comment type="function">
    <text evidence="3">Catalyzes the hydrolytic dehalogenation of small (S)-2-haloalkanoic acids to yield the corresponding (R)-2-hydroxyalkanoic acids.</text>
</comment>
<dbReference type="EC" id="3.8.1.2" evidence="3"/>
<comment type="similarity">
    <text evidence="1 3">Belongs to the HAD-like hydrolase superfamily. S-2-haloalkanoic acid dehalogenase family.</text>
</comment>
<dbReference type="InterPro" id="IPR036412">
    <property type="entry name" value="HAD-like_sf"/>
</dbReference>
<comment type="catalytic activity">
    <reaction evidence="3">
        <text>an (S)-2-haloacid + H2O = a (2R)-2-hydroxycarboxylate + a halide anion + H(+)</text>
        <dbReference type="Rhea" id="RHEA:11192"/>
        <dbReference type="ChEBI" id="CHEBI:15377"/>
        <dbReference type="ChEBI" id="CHEBI:15378"/>
        <dbReference type="ChEBI" id="CHEBI:16042"/>
        <dbReference type="ChEBI" id="CHEBI:58314"/>
        <dbReference type="ChEBI" id="CHEBI:137405"/>
        <dbReference type="EC" id="3.8.1.2"/>
    </reaction>
</comment>
<dbReference type="CDD" id="cd02588">
    <property type="entry name" value="HAD_L2-DEX"/>
    <property type="match status" value="1"/>
</dbReference>
<protein>
    <recommendedName>
        <fullName evidence="3">(S)-2-haloacid dehalogenase</fullName>
        <ecNumber evidence="3">3.8.1.2</ecNumber>
    </recommendedName>
    <alternativeName>
        <fullName evidence="3">2-haloalkanoic acid dehalogenase</fullName>
    </alternativeName>
    <alternativeName>
        <fullName evidence="3">Halocarboxylic acid halidohydrolase</fullName>
    </alternativeName>
    <alternativeName>
        <fullName evidence="3">L-2-haloacid dehalogenase</fullName>
    </alternativeName>
</protein>
<reference evidence="4" key="1">
    <citation type="submission" date="2021-04" db="EMBL/GenBank/DDBJ databases">
        <title>Oceanospirillales bacteria with DddD are important DMSP degraders in coastal seawater.</title>
        <authorList>
            <person name="Liu J."/>
        </authorList>
    </citation>
    <scope>NUCLEOTIDE SEQUENCE</scope>
    <source>
        <strain evidence="4">GY6</strain>
    </source>
</reference>
<proteinExistence type="inferred from homology"/>
<dbReference type="NCBIfam" id="TIGR01493">
    <property type="entry name" value="HAD-SF-IA-v2"/>
    <property type="match status" value="1"/>
</dbReference>
<dbReference type="PANTHER" id="PTHR43316:SF3">
    <property type="entry name" value="HALOACID DEHALOGENASE, TYPE II (AFU_ORTHOLOGUE AFUA_2G07750)-RELATED"/>
    <property type="match status" value="1"/>
</dbReference>
<gene>
    <name evidence="4" type="ORF">KDX31_03670</name>
</gene>
<keyword evidence="2 3" id="KW-0378">Hydrolase</keyword>